<reference evidence="11" key="2">
    <citation type="journal article" date="2024" name="Plant">
        <title>Genomic evolution and insights into agronomic trait innovations of Sesamum species.</title>
        <authorList>
            <person name="Miao H."/>
            <person name="Wang L."/>
            <person name="Qu L."/>
            <person name="Liu H."/>
            <person name="Sun Y."/>
            <person name="Le M."/>
            <person name="Wang Q."/>
            <person name="Wei S."/>
            <person name="Zheng Y."/>
            <person name="Lin W."/>
            <person name="Duan Y."/>
            <person name="Cao H."/>
            <person name="Xiong S."/>
            <person name="Wang X."/>
            <person name="Wei L."/>
            <person name="Li C."/>
            <person name="Ma Q."/>
            <person name="Ju M."/>
            <person name="Zhao R."/>
            <person name="Li G."/>
            <person name="Mu C."/>
            <person name="Tian Q."/>
            <person name="Mei H."/>
            <person name="Zhang T."/>
            <person name="Gao T."/>
            <person name="Zhang H."/>
        </authorList>
    </citation>
    <scope>NUCLEOTIDE SEQUENCE</scope>
    <source>
        <strain evidence="11">G02</strain>
    </source>
</reference>
<dbReference type="Gene3D" id="3.10.20.90">
    <property type="entry name" value="Phosphatidylinositol 3-kinase Catalytic Subunit, Chain A, domain 1"/>
    <property type="match status" value="1"/>
</dbReference>
<dbReference type="InterPro" id="IPR029071">
    <property type="entry name" value="Ubiquitin-like_domsf"/>
</dbReference>
<comment type="similarity">
    <text evidence="3">Belongs to the ubiquitin family.</text>
</comment>
<feature type="compositionally biased region" description="Basic residues" evidence="9">
    <location>
        <begin position="50"/>
        <end position="60"/>
    </location>
</feature>
<dbReference type="PROSITE" id="PS50053">
    <property type="entry name" value="UBIQUITIN_2"/>
    <property type="match status" value="1"/>
</dbReference>
<accession>A0AAW2MW68</accession>
<evidence type="ECO:0000256" key="1">
    <source>
        <dbReference type="ARBA" id="ARBA00004123"/>
    </source>
</evidence>
<dbReference type="Pfam" id="PF00240">
    <property type="entry name" value="ubiquitin"/>
    <property type="match status" value="1"/>
</dbReference>
<dbReference type="InterPro" id="IPR050158">
    <property type="entry name" value="Ubiquitin_ubiquitin-like"/>
</dbReference>
<name>A0AAW2MW68_SESRA</name>
<dbReference type="FunFam" id="3.10.20.90:FF:000469">
    <property type="entry name" value="Polyubiquitin-C"/>
    <property type="match status" value="1"/>
</dbReference>
<keyword evidence="4" id="KW-0963">Cytoplasm</keyword>
<evidence type="ECO:0000256" key="3">
    <source>
        <dbReference type="ARBA" id="ARBA00008430"/>
    </source>
</evidence>
<protein>
    <submittedName>
        <fullName evidence="11">Polyubiquitin</fullName>
    </submittedName>
</protein>
<evidence type="ECO:0000313" key="11">
    <source>
        <dbReference type="EMBL" id="KAL0335435.1"/>
    </source>
</evidence>
<dbReference type="PANTHER" id="PTHR10666">
    <property type="entry name" value="UBIQUITIN"/>
    <property type="match status" value="1"/>
</dbReference>
<feature type="region of interest" description="Disordered" evidence="9">
    <location>
        <begin position="21"/>
        <end position="94"/>
    </location>
</feature>
<evidence type="ECO:0000256" key="8">
    <source>
        <dbReference type="ARBA" id="ARBA00023242"/>
    </source>
</evidence>
<gene>
    <name evidence="11" type="ORF">Sradi_4755400</name>
</gene>
<keyword evidence="6" id="KW-0677">Repeat</keyword>
<reference evidence="11" key="1">
    <citation type="submission" date="2020-06" db="EMBL/GenBank/DDBJ databases">
        <authorList>
            <person name="Li T."/>
            <person name="Hu X."/>
            <person name="Zhang T."/>
            <person name="Song X."/>
            <person name="Zhang H."/>
            <person name="Dai N."/>
            <person name="Sheng W."/>
            <person name="Hou X."/>
            <person name="Wei L."/>
        </authorList>
    </citation>
    <scope>NUCLEOTIDE SEQUENCE</scope>
    <source>
        <strain evidence="11">G02</strain>
        <tissue evidence="11">Leaf</tissue>
    </source>
</reference>
<dbReference type="GO" id="GO:0003729">
    <property type="term" value="F:mRNA binding"/>
    <property type="evidence" value="ECO:0007669"/>
    <property type="project" value="UniProtKB-ARBA"/>
</dbReference>
<dbReference type="AlphaFoldDB" id="A0AAW2MW68"/>
<evidence type="ECO:0000256" key="2">
    <source>
        <dbReference type="ARBA" id="ARBA00004496"/>
    </source>
</evidence>
<keyword evidence="5" id="KW-1017">Isopeptide bond</keyword>
<evidence type="ECO:0000256" key="7">
    <source>
        <dbReference type="ARBA" id="ARBA00022843"/>
    </source>
</evidence>
<sequence>MQIFVKTLTGKTVTLDVESTDTVESVKSKIQEKEGVGSSGPATTDIHRQTTGRRTHFVRLQHTERKHPPPRPPPTRRSRRRRRRRQRLVLLQVP</sequence>
<dbReference type="EMBL" id="JACGWJ010000021">
    <property type="protein sequence ID" value="KAL0335435.1"/>
    <property type="molecule type" value="Genomic_DNA"/>
</dbReference>
<evidence type="ECO:0000256" key="6">
    <source>
        <dbReference type="ARBA" id="ARBA00022737"/>
    </source>
</evidence>
<comment type="caution">
    <text evidence="11">The sequence shown here is derived from an EMBL/GenBank/DDBJ whole genome shotgun (WGS) entry which is preliminary data.</text>
</comment>
<feature type="compositionally biased region" description="Basic and acidic residues" evidence="9">
    <location>
        <begin position="24"/>
        <end position="35"/>
    </location>
</feature>
<dbReference type="SUPFAM" id="SSF54236">
    <property type="entry name" value="Ubiquitin-like"/>
    <property type="match status" value="1"/>
</dbReference>
<evidence type="ECO:0000256" key="9">
    <source>
        <dbReference type="SAM" id="MobiDB-lite"/>
    </source>
</evidence>
<evidence type="ECO:0000259" key="10">
    <source>
        <dbReference type="PROSITE" id="PS50053"/>
    </source>
</evidence>
<evidence type="ECO:0000256" key="5">
    <source>
        <dbReference type="ARBA" id="ARBA00022499"/>
    </source>
</evidence>
<dbReference type="GO" id="GO:0005634">
    <property type="term" value="C:nucleus"/>
    <property type="evidence" value="ECO:0007669"/>
    <property type="project" value="UniProtKB-SubCell"/>
</dbReference>
<proteinExistence type="inferred from homology"/>
<keyword evidence="7" id="KW-0832">Ubl conjugation</keyword>
<dbReference type="GO" id="GO:0005737">
    <property type="term" value="C:cytoplasm"/>
    <property type="evidence" value="ECO:0007669"/>
    <property type="project" value="UniProtKB-SubCell"/>
</dbReference>
<evidence type="ECO:0000256" key="4">
    <source>
        <dbReference type="ARBA" id="ARBA00022490"/>
    </source>
</evidence>
<feature type="compositionally biased region" description="Basic residues" evidence="9">
    <location>
        <begin position="68"/>
        <end position="87"/>
    </location>
</feature>
<keyword evidence="8" id="KW-0539">Nucleus</keyword>
<comment type="subcellular location">
    <subcellularLocation>
        <location evidence="2">Cytoplasm</location>
    </subcellularLocation>
    <subcellularLocation>
        <location evidence="1">Nucleus</location>
    </subcellularLocation>
</comment>
<dbReference type="InterPro" id="IPR000626">
    <property type="entry name" value="Ubiquitin-like_dom"/>
</dbReference>
<organism evidence="11">
    <name type="scientific">Sesamum radiatum</name>
    <name type="common">Black benniseed</name>
    <dbReference type="NCBI Taxonomy" id="300843"/>
    <lineage>
        <taxon>Eukaryota</taxon>
        <taxon>Viridiplantae</taxon>
        <taxon>Streptophyta</taxon>
        <taxon>Embryophyta</taxon>
        <taxon>Tracheophyta</taxon>
        <taxon>Spermatophyta</taxon>
        <taxon>Magnoliopsida</taxon>
        <taxon>eudicotyledons</taxon>
        <taxon>Gunneridae</taxon>
        <taxon>Pentapetalae</taxon>
        <taxon>asterids</taxon>
        <taxon>lamiids</taxon>
        <taxon>Lamiales</taxon>
        <taxon>Pedaliaceae</taxon>
        <taxon>Sesamum</taxon>
    </lineage>
</organism>
<feature type="domain" description="Ubiquitin-like" evidence="10">
    <location>
        <begin position="1"/>
        <end position="36"/>
    </location>
</feature>